<dbReference type="Pfam" id="PF03972">
    <property type="entry name" value="MmgE_PrpD_N"/>
    <property type="match status" value="1"/>
</dbReference>
<dbReference type="InterPro" id="IPR036148">
    <property type="entry name" value="MmgE/PrpD_sf"/>
</dbReference>
<dbReference type="InterPro" id="IPR042188">
    <property type="entry name" value="MmgE/PrpD_sf_2"/>
</dbReference>
<gene>
    <name evidence="4" type="primary">prpD_1</name>
    <name evidence="4" type="ORF">NCTC12151_01207</name>
</gene>
<name>A0A2X4UFA8_9GAMM</name>
<protein>
    <submittedName>
        <fullName evidence="4">2-methylcitrate dehydratase</fullName>
        <ecNumber evidence="4">4.2.1.79</ecNumber>
    </submittedName>
</protein>
<evidence type="ECO:0000259" key="2">
    <source>
        <dbReference type="Pfam" id="PF03972"/>
    </source>
</evidence>
<feature type="domain" description="MmgE/PrpD C-terminal" evidence="3">
    <location>
        <begin position="272"/>
        <end position="429"/>
    </location>
</feature>
<evidence type="ECO:0000313" key="4">
    <source>
        <dbReference type="EMBL" id="SQI38577.1"/>
    </source>
</evidence>
<organism evidence="4 5">
    <name type="scientific">Leminorella richardii</name>
    <dbReference type="NCBI Taxonomy" id="158841"/>
    <lineage>
        <taxon>Bacteria</taxon>
        <taxon>Pseudomonadati</taxon>
        <taxon>Pseudomonadota</taxon>
        <taxon>Gammaproteobacteria</taxon>
        <taxon>Enterobacterales</taxon>
        <taxon>Budviciaceae</taxon>
        <taxon>Leminorella</taxon>
    </lineage>
</organism>
<dbReference type="EMBL" id="LS483470">
    <property type="protein sequence ID" value="SQI38577.1"/>
    <property type="molecule type" value="Genomic_DNA"/>
</dbReference>
<dbReference type="GO" id="GO:0047547">
    <property type="term" value="F:2-methylcitrate dehydratase activity"/>
    <property type="evidence" value="ECO:0007669"/>
    <property type="project" value="UniProtKB-EC"/>
</dbReference>
<dbReference type="Gene3D" id="3.30.1330.120">
    <property type="entry name" value="2-methylcitrate dehydratase PrpD"/>
    <property type="match status" value="1"/>
</dbReference>
<evidence type="ECO:0000313" key="5">
    <source>
        <dbReference type="Proteomes" id="UP000249005"/>
    </source>
</evidence>
<dbReference type="EC" id="4.2.1.79" evidence="4"/>
<accession>A0A2X4UFA8</accession>
<dbReference type="InterPro" id="IPR005656">
    <property type="entry name" value="MmgE_PrpD"/>
</dbReference>
<dbReference type="InterPro" id="IPR042183">
    <property type="entry name" value="MmgE/PrpD_sf_1"/>
</dbReference>
<comment type="similarity">
    <text evidence="1">Belongs to the PrpD family.</text>
</comment>
<dbReference type="InterPro" id="IPR045336">
    <property type="entry name" value="MmgE_PrpD_N"/>
</dbReference>
<dbReference type="PANTHER" id="PTHR16943">
    <property type="entry name" value="2-METHYLCITRATE DEHYDRATASE-RELATED"/>
    <property type="match status" value="1"/>
</dbReference>
<sequence length="452" mass="48611">MQVDIQKSLTIQKELADFIVNCRTERIAERLIEDMKYRVIDWLGCAVVGAHYPQCDIARQTFTRFGGCAESSVIGSEERYPAATAAMVNGIIGHVSELDDGHRKAIGHPGSVTLPVALALGESLKVSGAEFLSALIVGYDVYIRLGQTVNPSHYAHWHTTGTCGTFAAAATAARLMKLTPKQTCSALGIAATLASGLVASFGSHAKALNVGNACQNGIYAAVLAKDGFTGSPQALVGEKGYVKATSSADSLQYLEQPTEEGLLSDTAFYKVYASCGHTNSPLDAIFNLIKTHAPQANKIAHIKVETYRISVSLTAALKAGNEDEAKFSLPYCIAVALTFGQVSLAEFQPDVLNDPDVLALASKIEVVESEEATARFPKRQARVTVVMEDGTTYLQEVMDATDVVDFPMLEQKFLHSAQSVDRQASQEVLAFIKSMDKRGDIAPLVAYLKKIR</sequence>
<keyword evidence="5" id="KW-1185">Reference proteome</keyword>
<dbReference type="OrthoDB" id="9791416at2"/>
<dbReference type="PANTHER" id="PTHR16943:SF8">
    <property type="entry name" value="2-METHYLCITRATE DEHYDRATASE"/>
    <property type="match status" value="1"/>
</dbReference>
<evidence type="ECO:0000259" key="3">
    <source>
        <dbReference type="Pfam" id="PF19305"/>
    </source>
</evidence>
<evidence type="ECO:0000256" key="1">
    <source>
        <dbReference type="ARBA" id="ARBA00006174"/>
    </source>
</evidence>
<reference evidence="4 5" key="1">
    <citation type="submission" date="2018-06" db="EMBL/GenBank/DDBJ databases">
        <authorList>
            <consortium name="Pathogen Informatics"/>
            <person name="Doyle S."/>
        </authorList>
    </citation>
    <scope>NUCLEOTIDE SEQUENCE [LARGE SCALE GENOMIC DNA]</scope>
    <source>
        <strain evidence="4 5">NCTC12151</strain>
    </source>
</reference>
<dbReference type="SUPFAM" id="SSF103378">
    <property type="entry name" value="2-methylcitrate dehydratase PrpD"/>
    <property type="match status" value="1"/>
</dbReference>
<proteinExistence type="inferred from homology"/>
<dbReference type="Pfam" id="PF19305">
    <property type="entry name" value="MmgE_PrpD_C"/>
    <property type="match status" value="1"/>
</dbReference>
<dbReference type="InterPro" id="IPR045337">
    <property type="entry name" value="MmgE_PrpD_C"/>
</dbReference>
<dbReference type="Gene3D" id="1.10.4100.10">
    <property type="entry name" value="2-methylcitrate dehydratase PrpD"/>
    <property type="match status" value="1"/>
</dbReference>
<dbReference type="AlphaFoldDB" id="A0A2X4UFA8"/>
<dbReference type="Proteomes" id="UP000249005">
    <property type="component" value="Chromosome 1"/>
</dbReference>
<feature type="domain" description="MmgE/PrpD N-terminal" evidence="2">
    <location>
        <begin position="14"/>
        <end position="252"/>
    </location>
</feature>
<keyword evidence="4" id="KW-0456">Lyase</keyword>
<dbReference type="RefSeq" id="WP_111739758.1">
    <property type="nucleotide sequence ID" value="NZ_LR698987.1"/>
</dbReference>
<dbReference type="KEGG" id="lri:NCTC12151_01207"/>